<organism evidence="2 3">
    <name type="scientific">Flagellimonas olearia</name>
    <dbReference type="NCBI Taxonomy" id="552546"/>
    <lineage>
        <taxon>Bacteria</taxon>
        <taxon>Pseudomonadati</taxon>
        <taxon>Bacteroidota</taxon>
        <taxon>Flavobacteriia</taxon>
        <taxon>Flavobacteriales</taxon>
        <taxon>Flavobacteriaceae</taxon>
        <taxon>Flagellimonas</taxon>
    </lineage>
</organism>
<dbReference type="Proteomes" id="UP000290261">
    <property type="component" value="Unassembled WGS sequence"/>
</dbReference>
<evidence type="ECO:0000313" key="2">
    <source>
        <dbReference type="EMBL" id="RYC50648.1"/>
    </source>
</evidence>
<keyword evidence="3" id="KW-1185">Reference proteome</keyword>
<protein>
    <recommendedName>
        <fullName evidence="1">Cyclic nucleotide-binding domain-containing protein</fullName>
    </recommendedName>
</protein>
<dbReference type="InterPro" id="IPR000595">
    <property type="entry name" value="cNMP-bd_dom"/>
</dbReference>
<proteinExistence type="predicted"/>
<feature type="domain" description="Cyclic nucleotide-binding" evidence="1">
    <location>
        <begin position="19"/>
        <end position="140"/>
    </location>
</feature>
<dbReference type="Gene3D" id="2.60.120.10">
    <property type="entry name" value="Jelly Rolls"/>
    <property type="match status" value="1"/>
</dbReference>
<sequence>MENNPIETYREFITGVFNRYSSVSDASISMLISMGKIQFLDKGSTLLSIGETSRHIHILHQGAIVSYYLSRDGDMYHKNIFLEGHVVGSMVSALKNEPSHFALEVVEKAVLISFDYKKYRALIDSQQDLKNFYISYLEKNWVIDKEKREVEIVLREAKERYLDFISLHPNIEARIPLQFIASHLGITPTQLSRIRKKIKEKSPNQHM</sequence>
<comment type="caution">
    <text evidence="2">The sequence shown here is derived from an EMBL/GenBank/DDBJ whole genome shotgun (WGS) entry which is preliminary data.</text>
</comment>
<dbReference type="InterPro" id="IPR014710">
    <property type="entry name" value="RmlC-like_jellyroll"/>
</dbReference>
<accession>A0A444VIQ2</accession>
<dbReference type="AlphaFoldDB" id="A0A444VIQ2"/>
<dbReference type="InterPro" id="IPR018490">
    <property type="entry name" value="cNMP-bd_dom_sf"/>
</dbReference>
<dbReference type="PROSITE" id="PS50042">
    <property type="entry name" value="CNMP_BINDING_3"/>
    <property type="match status" value="1"/>
</dbReference>
<dbReference type="Pfam" id="PF00027">
    <property type="entry name" value="cNMP_binding"/>
    <property type="match status" value="1"/>
</dbReference>
<dbReference type="EMBL" id="JJMP01000009">
    <property type="protein sequence ID" value="RYC50648.1"/>
    <property type="molecule type" value="Genomic_DNA"/>
</dbReference>
<evidence type="ECO:0000259" key="1">
    <source>
        <dbReference type="PROSITE" id="PS50042"/>
    </source>
</evidence>
<dbReference type="CDD" id="cd00038">
    <property type="entry name" value="CAP_ED"/>
    <property type="match status" value="1"/>
</dbReference>
<reference evidence="2 3" key="1">
    <citation type="submission" date="2014-04" db="EMBL/GenBank/DDBJ databases">
        <title>Whole genome of Muricauda olearia.</title>
        <authorList>
            <person name="Zhang X.-H."/>
            <person name="Tang K."/>
        </authorList>
    </citation>
    <scope>NUCLEOTIDE SEQUENCE [LARGE SCALE GENOMIC DNA]</scope>
    <source>
        <strain evidence="2 3">Th120</strain>
    </source>
</reference>
<dbReference type="SUPFAM" id="SSF51206">
    <property type="entry name" value="cAMP-binding domain-like"/>
    <property type="match status" value="1"/>
</dbReference>
<gene>
    <name evidence="2" type="ORF">DN53_18665</name>
</gene>
<dbReference type="RefSeq" id="WP_129655734.1">
    <property type="nucleotide sequence ID" value="NZ_ML142913.1"/>
</dbReference>
<name>A0A444VIQ2_9FLAO</name>
<evidence type="ECO:0000313" key="3">
    <source>
        <dbReference type="Proteomes" id="UP000290261"/>
    </source>
</evidence>